<proteinExistence type="predicted"/>
<reference evidence="1" key="1">
    <citation type="submission" date="2014-11" db="EMBL/GenBank/DDBJ databases">
        <authorList>
            <person name="Amaro Gonzalez C."/>
        </authorList>
    </citation>
    <scope>NUCLEOTIDE SEQUENCE</scope>
</reference>
<reference evidence="1" key="2">
    <citation type="journal article" date="2015" name="Fish Shellfish Immunol.">
        <title>Early steps in the European eel (Anguilla anguilla)-Vibrio vulnificus interaction in the gills: Role of the RtxA13 toxin.</title>
        <authorList>
            <person name="Callol A."/>
            <person name="Pajuelo D."/>
            <person name="Ebbesson L."/>
            <person name="Teles M."/>
            <person name="MacKenzie S."/>
            <person name="Amaro C."/>
        </authorList>
    </citation>
    <scope>NUCLEOTIDE SEQUENCE</scope>
</reference>
<dbReference type="EMBL" id="GBXM01036687">
    <property type="protein sequence ID" value="JAH71890.1"/>
    <property type="molecule type" value="Transcribed_RNA"/>
</dbReference>
<dbReference type="AlphaFoldDB" id="A0A0E9V386"/>
<protein>
    <submittedName>
        <fullName evidence="1">Uncharacterized protein</fullName>
    </submittedName>
</protein>
<sequence>MKRNSKSIIFQVIMVERSVLVNKY</sequence>
<name>A0A0E9V386_ANGAN</name>
<organism evidence="1">
    <name type="scientific">Anguilla anguilla</name>
    <name type="common">European freshwater eel</name>
    <name type="synonym">Muraena anguilla</name>
    <dbReference type="NCBI Taxonomy" id="7936"/>
    <lineage>
        <taxon>Eukaryota</taxon>
        <taxon>Metazoa</taxon>
        <taxon>Chordata</taxon>
        <taxon>Craniata</taxon>
        <taxon>Vertebrata</taxon>
        <taxon>Euteleostomi</taxon>
        <taxon>Actinopterygii</taxon>
        <taxon>Neopterygii</taxon>
        <taxon>Teleostei</taxon>
        <taxon>Anguilliformes</taxon>
        <taxon>Anguillidae</taxon>
        <taxon>Anguilla</taxon>
    </lineage>
</organism>
<evidence type="ECO:0000313" key="1">
    <source>
        <dbReference type="EMBL" id="JAH71890.1"/>
    </source>
</evidence>
<accession>A0A0E9V386</accession>